<dbReference type="EC" id="2.4.-.-" evidence="3"/>
<dbReference type="Pfam" id="PF00534">
    <property type="entry name" value="Glycos_transf_1"/>
    <property type="match status" value="1"/>
</dbReference>
<sequence length="387" mass="43203">MKPLRVLQFITPSGFYGAERWVLALANNLDPKEIVCDLAVTEESPNQDLSIAEHYPHNLGEVHRIRMNGRFDLRAIHRLARTLKEREIDVVHTHGYKSDIIGLIAARSAGIKCVSTPHGFSGKVGLKLATFIRIGTWVLKFFDAVAPLSEELVADMRRFQVPEKKLYLIRNGVDLLEIDKEAPAHFSEAEEFSSGAGSEKVVGFVGQLIPRKGVADLIDVFDRLFREDPSLRLRLLGDGSERGALERRAMALDSANAINFMGFRTDRLRVLSQFDLFVMTSSLEGIPRCMMEAMAMGVPVAAYDIPGVDQLIENNVTGLMVPFGDKRALELACRKLLEDRVLAKKLAQAARERIYDRYSANRMAQEYVALFENLRAGNGRSVLGSSQ</sequence>
<dbReference type="PANTHER" id="PTHR45947">
    <property type="entry name" value="SULFOQUINOVOSYL TRANSFERASE SQD2"/>
    <property type="match status" value="1"/>
</dbReference>
<dbReference type="SUPFAM" id="SSF53756">
    <property type="entry name" value="UDP-Glycosyltransferase/glycogen phosphorylase"/>
    <property type="match status" value="1"/>
</dbReference>
<keyword evidence="3" id="KW-0808">Transferase</keyword>
<dbReference type="EMBL" id="JBHSNL010000001">
    <property type="protein sequence ID" value="MFC5544002.1"/>
    <property type="molecule type" value="Genomic_DNA"/>
</dbReference>
<feature type="domain" description="Glycosyltransferase subfamily 4-like N-terminal" evidence="2">
    <location>
        <begin position="17"/>
        <end position="175"/>
    </location>
</feature>
<dbReference type="Proteomes" id="UP001596055">
    <property type="component" value="Unassembled WGS sequence"/>
</dbReference>
<dbReference type="InterPro" id="IPR050194">
    <property type="entry name" value="Glycosyltransferase_grp1"/>
</dbReference>
<evidence type="ECO:0000259" key="1">
    <source>
        <dbReference type="Pfam" id="PF00534"/>
    </source>
</evidence>
<comment type="caution">
    <text evidence="3">The sequence shown here is derived from an EMBL/GenBank/DDBJ whole genome shotgun (WGS) entry which is preliminary data.</text>
</comment>
<protein>
    <submittedName>
        <fullName evidence="3">Glycosyltransferase</fullName>
        <ecNumber evidence="3">2.4.-.-</ecNumber>
    </submittedName>
</protein>
<evidence type="ECO:0000259" key="2">
    <source>
        <dbReference type="Pfam" id="PF13439"/>
    </source>
</evidence>
<organism evidence="3 4">
    <name type="scientific">Marinobacter koreensis</name>
    <dbReference type="NCBI Taxonomy" id="335974"/>
    <lineage>
        <taxon>Bacteria</taxon>
        <taxon>Pseudomonadati</taxon>
        <taxon>Pseudomonadota</taxon>
        <taxon>Gammaproteobacteria</taxon>
        <taxon>Pseudomonadales</taxon>
        <taxon>Marinobacteraceae</taxon>
        <taxon>Marinobacter</taxon>
    </lineage>
</organism>
<keyword evidence="3" id="KW-0328">Glycosyltransferase</keyword>
<reference evidence="4" key="1">
    <citation type="journal article" date="2019" name="Int. J. Syst. Evol. Microbiol.">
        <title>The Global Catalogue of Microorganisms (GCM) 10K type strain sequencing project: providing services to taxonomists for standard genome sequencing and annotation.</title>
        <authorList>
            <consortium name="The Broad Institute Genomics Platform"/>
            <consortium name="The Broad Institute Genome Sequencing Center for Infectious Disease"/>
            <person name="Wu L."/>
            <person name="Ma J."/>
        </authorList>
    </citation>
    <scope>NUCLEOTIDE SEQUENCE [LARGE SCALE GENOMIC DNA]</scope>
    <source>
        <strain evidence="4">CGMCC 4.1799</strain>
    </source>
</reference>
<name>A0ABW0RGV8_9GAMM</name>
<dbReference type="PANTHER" id="PTHR45947:SF3">
    <property type="entry name" value="SULFOQUINOVOSYL TRANSFERASE SQD2"/>
    <property type="match status" value="1"/>
</dbReference>
<proteinExistence type="predicted"/>
<feature type="domain" description="Glycosyl transferase family 1" evidence="1">
    <location>
        <begin position="191"/>
        <end position="353"/>
    </location>
</feature>
<accession>A0ABW0RGV8</accession>
<evidence type="ECO:0000313" key="4">
    <source>
        <dbReference type="Proteomes" id="UP001596055"/>
    </source>
</evidence>
<dbReference type="InterPro" id="IPR028098">
    <property type="entry name" value="Glyco_trans_4-like_N"/>
</dbReference>
<dbReference type="GO" id="GO:0016757">
    <property type="term" value="F:glycosyltransferase activity"/>
    <property type="evidence" value="ECO:0007669"/>
    <property type="project" value="UniProtKB-KW"/>
</dbReference>
<dbReference type="Pfam" id="PF13439">
    <property type="entry name" value="Glyco_transf_4"/>
    <property type="match status" value="1"/>
</dbReference>
<evidence type="ECO:0000313" key="3">
    <source>
        <dbReference type="EMBL" id="MFC5544002.1"/>
    </source>
</evidence>
<gene>
    <name evidence="3" type="ORF">ACFPQA_02975</name>
</gene>
<dbReference type="InterPro" id="IPR001296">
    <property type="entry name" value="Glyco_trans_1"/>
</dbReference>
<dbReference type="Gene3D" id="3.40.50.2000">
    <property type="entry name" value="Glycogen Phosphorylase B"/>
    <property type="match status" value="2"/>
</dbReference>
<keyword evidence="4" id="KW-1185">Reference proteome</keyword>
<dbReference type="RefSeq" id="WP_248158204.1">
    <property type="nucleotide sequence ID" value="NZ_JAKZAJ010000003.1"/>
</dbReference>